<feature type="compositionally biased region" description="Acidic residues" evidence="2">
    <location>
        <begin position="619"/>
        <end position="633"/>
    </location>
</feature>
<feature type="region of interest" description="Disordered" evidence="2">
    <location>
        <begin position="697"/>
        <end position="727"/>
    </location>
</feature>
<sequence>MATGGGPFEEGMNDQDLPDWSSEGVDDRLNNMDWGGQQKKANRSSEKNKKKFGVESDKRVTNDISPESSPGVGRRRTKTPHTFPHSRYMTQMSVPEQAELEKLKQRINFSDLDQRSIGSDSQGRATAANNKRQLSENRKPFNFLPMQINTNKSKDAAVNPQKREMIGSAQCKELFASALSNDLLQNCQVSEEDGRGEPAMESSQIVSRLVQIRDYITKASSMREDLVEKNERSANVERLTHLIDHLKEQEKSYMKFLQKILARDPQQEPMEEIENLKKQHDLLKRMLQQQEQLRALQGRQAALLALQHKAEQAIAVMDDSVVTETTGSLSGVSITSELNEELNDLIQRFHNQLRDSQPPAVPDNRRQAESLSLTREVSQSRNPSVSEHLPDEKVQLFSKMRVLQEKKQKMDKLLGELHTLRDEHLNNSSSSPQRSVDQRSTAAAPPAPVGLTPVVNGESSSLTSSVPYPAASLVSQNQSENEGHLNPTEKLQKLNEVRKRLNELRELVHYYEQTSDMMTDAVNENTKEEETEESEYDSEHENSEPVTNIRNPQVAATWNEVNSNSNAQCVSNNRDGRSVNSNCEINNRSAANIRALNMPPSLDCRYNREREQGIHVAQGEDEEEEEEEAEDEAVSGASLSSHRSSLVDETPEDAEFEQKINRLMAAKQKLRQLQDLVALVQDDDTADQGVISANTSNLDGFYPAEEDTKQNANNTRGNTNKTQKDAGVNEKAREKFYEAKLQQQQRELKQLQEERKKLIEIQEKIQALQKACPDLQLSATSAGNCPTKKYMPAVTSTPTVNENEASTSKSAFEPDDSSVVDNELWSEMRRHEMLREELRQRRKQLEALMAEHQRRQGLAETTSPVGASLRSDGSENLCTPQLSRTEKTMATWGGSTQCALDEEGDEDGYLSEAVVRTDEEEEEEEQDASSNDNFAVYPPNSANHNSYNVKETKNRWKNNRPFSADGNYRPLARTRQQNISMQRQENLRWVSELSYVEEKEQWQEQINQLKKQLDFSVNICQTLMQDQQTLSCLLQTLLTGPYSVMPSNVASPQVHLIMHQLNQCYTQLTWQQNNVQRLKQMLNELMRQQNHPENPGSKERVSSASHPPSPSLFCPFSFPAQPVNLFNLPGFTNFSSFAPGMNFSPLFPSNFGDFSQNISTPTEQQQPLAQNPSGKTEYMAFPKPFESSSSVGAEKQRNQKQPEEEVENSRTPWLYDQEGEVEKPFLKTGFAVSVEKTTNSHRKNQLDTSRRRRQFDEESLESFSSMPDPVDPTTVTKTFKSRKASAQASLASKDKTPKSKSKKRHSTQLKSRVKNTGYESASMSSTCEPCKSRNRHSAQTEAPVQAKVFSRKNHEQLEKVIRHSRSTEISSETGSDFSMFEALRDTIYSEVATLISQNESRPHFLIELFHELQLLNTDYLRQRALYALQDIVSRHISENHEKEGENVKSVNSGTWIASNSELTPSESLATTDDETFEKNFERETHKISEQNDADNASVMSVSSNFEPFATDDLGNTVIHLDQALARMREYERMKTEAESNTNVRCTCRIIEDEDGSAAAPTTAETPIIENHSSQQPVSEVSTVPCPRIDTQQLDRQIKAIMKEVIPFLKEHMDEVCSSQLLTSVRRMVLTLTQQNDESKEFVKFFHKQLGSILQDSLAKFAGRKLKDCGEDLLVEISEVLFNELAFFKLMQDLDNNSITVKQRCKRKIEAAGVIQSYAKEAKRILEGDHGSPAGEIDDEDKDKDETETVKQTQTAEVYDGDGPKNVSSDVSDQEEDEESEDCPVSINLSKAETQALTNYGSGEDENEDEEIEEFEEGPVDVQTSLQANTETTEENEHDDQVPQHDFEKSAESKNVPSEQEPTTSKDDQDSTPVKPCYLNILENEQPLNSTVQKDALTTIDSSNQPNALPLPLTEIETLVPRVKEVKSAQETPESSLAGSPDTESPVLVNDYEAESGNISQKSDEEDFVKVEDLPLKLTIYSEADLRKKMVEEEQKNHLSGEILCEMQTEELAGNSQTLKEPETVGAQST</sequence>
<proteinExistence type="predicted"/>
<feature type="compositionally biased region" description="Polar residues" evidence="2">
    <location>
        <begin position="710"/>
        <end position="721"/>
    </location>
</feature>
<feature type="compositionally biased region" description="Polar residues" evidence="2">
    <location>
        <begin position="369"/>
        <end position="385"/>
    </location>
</feature>
<reference evidence="5" key="1">
    <citation type="submission" date="2025-08" db="UniProtKB">
        <authorList>
            <consortium name="RefSeq"/>
        </authorList>
    </citation>
    <scope>IDENTIFICATION</scope>
</reference>
<dbReference type="PANTHER" id="PTHR14164">
    <property type="entry name" value="PERICENTRIOLAR MATERIAL 1-RELATED"/>
    <property type="match status" value="1"/>
</dbReference>
<feature type="region of interest" description="Disordered" evidence="2">
    <location>
        <begin position="1236"/>
        <end position="1343"/>
    </location>
</feature>
<feature type="compositionally biased region" description="Basic residues" evidence="2">
    <location>
        <begin position="1298"/>
        <end position="1313"/>
    </location>
</feature>
<feature type="compositionally biased region" description="Basic and acidic residues" evidence="2">
    <location>
        <begin position="1838"/>
        <end position="1851"/>
    </location>
</feature>
<feature type="coiled-coil region" evidence="1">
    <location>
        <begin position="734"/>
        <end position="771"/>
    </location>
</feature>
<feature type="region of interest" description="Disordered" evidence="2">
    <location>
        <begin position="523"/>
        <end position="548"/>
    </location>
</feature>
<accession>A0ABM3STI9</accession>
<feature type="compositionally biased region" description="Polar residues" evidence="2">
    <location>
        <begin position="794"/>
        <end position="810"/>
    </location>
</feature>
<feature type="region of interest" description="Disordered" evidence="2">
    <location>
        <begin position="616"/>
        <end position="653"/>
    </location>
</feature>
<evidence type="ECO:0000256" key="2">
    <source>
        <dbReference type="SAM" id="MobiDB-lite"/>
    </source>
</evidence>
<dbReference type="Proteomes" id="UP001652580">
    <property type="component" value="Chromosome 21"/>
</dbReference>
<name>A0ABM3STI9_BALAC</name>
<feature type="compositionally biased region" description="Polar residues" evidence="2">
    <location>
        <begin position="1786"/>
        <end position="1800"/>
    </location>
</feature>
<feature type="region of interest" description="Disordered" evidence="2">
    <location>
        <begin position="354"/>
        <end position="392"/>
    </location>
</feature>
<organism evidence="4 5">
    <name type="scientific">Balaenoptera acutorostrata</name>
    <name type="common">Common minke whale</name>
    <name type="synonym">Balaena rostrata</name>
    <dbReference type="NCBI Taxonomy" id="9767"/>
    <lineage>
        <taxon>Eukaryota</taxon>
        <taxon>Metazoa</taxon>
        <taxon>Chordata</taxon>
        <taxon>Craniata</taxon>
        <taxon>Vertebrata</taxon>
        <taxon>Euteleostomi</taxon>
        <taxon>Mammalia</taxon>
        <taxon>Eutheria</taxon>
        <taxon>Laurasiatheria</taxon>
        <taxon>Artiodactyla</taxon>
        <taxon>Whippomorpha</taxon>
        <taxon>Cetacea</taxon>
        <taxon>Mysticeti</taxon>
        <taxon>Balaenopteridae</taxon>
        <taxon>Balaenoptera</taxon>
    </lineage>
</organism>
<feature type="compositionally biased region" description="Acidic residues" evidence="2">
    <location>
        <begin position="527"/>
        <end position="536"/>
    </location>
</feature>
<dbReference type="InterPro" id="IPR024138">
    <property type="entry name" value="Pericentriolar_Pcm1"/>
</dbReference>
<dbReference type="Pfam" id="PF15717">
    <property type="entry name" value="PCM1_C"/>
    <property type="match status" value="1"/>
</dbReference>
<feature type="region of interest" description="Disordered" evidence="2">
    <location>
        <begin position="1"/>
        <end position="92"/>
    </location>
</feature>
<protein>
    <submittedName>
        <fullName evidence="5">Pericentriolar material 1 protein isoform X22</fullName>
    </submittedName>
</protein>
<feature type="compositionally biased region" description="Low complexity" evidence="2">
    <location>
        <begin position="1267"/>
        <end position="1276"/>
    </location>
</feature>
<dbReference type="RefSeq" id="XP_057393161.1">
    <property type="nucleotide sequence ID" value="XM_057537178.1"/>
</dbReference>
<feature type="region of interest" description="Disordered" evidence="2">
    <location>
        <begin position="853"/>
        <end position="878"/>
    </location>
</feature>
<dbReference type="InterPro" id="IPR031446">
    <property type="entry name" value="PCM1_C"/>
</dbReference>
<evidence type="ECO:0000313" key="4">
    <source>
        <dbReference type="Proteomes" id="UP001652580"/>
    </source>
</evidence>
<feature type="compositionally biased region" description="Polar residues" evidence="2">
    <location>
        <begin position="116"/>
        <end position="132"/>
    </location>
</feature>
<feature type="compositionally biased region" description="Basic and acidic residues" evidence="2">
    <location>
        <begin position="43"/>
        <end position="61"/>
    </location>
</feature>
<feature type="region of interest" description="Disordered" evidence="2">
    <location>
        <begin position="1923"/>
        <end position="1946"/>
    </location>
</feature>
<feature type="coiled-coil region" evidence="1">
    <location>
        <begin position="653"/>
        <end position="683"/>
    </location>
</feature>
<feature type="region of interest" description="Disordered" evidence="2">
    <location>
        <begin position="1724"/>
        <end position="1911"/>
    </location>
</feature>
<dbReference type="PANTHER" id="PTHR14164:SF12">
    <property type="entry name" value="PERICENTRIOLAR MATERIAL 1 PROTEIN"/>
    <property type="match status" value="1"/>
</dbReference>
<evidence type="ECO:0000256" key="1">
    <source>
        <dbReference type="SAM" id="Coils"/>
    </source>
</evidence>
<feature type="coiled-coil region" evidence="1">
    <location>
        <begin position="992"/>
        <end position="1019"/>
    </location>
</feature>
<keyword evidence="1" id="KW-0175">Coiled coil</keyword>
<feature type="compositionally biased region" description="Acidic residues" evidence="2">
    <location>
        <begin position="1802"/>
        <end position="1818"/>
    </location>
</feature>
<feature type="compositionally biased region" description="Polar residues" evidence="2">
    <location>
        <begin position="1317"/>
        <end position="1327"/>
    </location>
</feature>
<evidence type="ECO:0000259" key="3">
    <source>
        <dbReference type="Pfam" id="PF15717"/>
    </source>
</evidence>
<feature type="compositionally biased region" description="Polar residues" evidence="2">
    <location>
        <begin position="1852"/>
        <end position="1862"/>
    </location>
</feature>
<feature type="compositionally biased region" description="Basic and acidic residues" evidence="2">
    <location>
        <begin position="1194"/>
        <end position="1203"/>
    </location>
</feature>
<feature type="region of interest" description="Disordered" evidence="2">
    <location>
        <begin position="793"/>
        <end position="816"/>
    </location>
</feature>
<keyword evidence="4" id="KW-1185">Reference proteome</keyword>
<gene>
    <name evidence="5" type="primary">PCM1</name>
</gene>
<feature type="compositionally biased region" description="Acidic residues" evidence="2">
    <location>
        <begin position="1771"/>
        <end position="1781"/>
    </location>
</feature>
<feature type="compositionally biased region" description="Polar residues" evidence="2">
    <location>
        <begin position="1928"/>
        <end position="1937"/>
    </location>
</feature>
<dbReference type="GeneID" id="103004666"/>
<feature type="region of interest" description="Disordered" evidence="2">
    <location>
        <begin position="915"/>
        <end position="947"/>
    </location>
</feature>
<feature type="compositionally biased region" description="Acidic residues" evidence="2">
    <location>
        <begin position="918"/>
        <end position="927"/>
    </location>
</feature>
<feature type="compositionally biased region" description="Polar residues" evidence="2">
    <location>
        <begin position="1154"/>
        <end position="1174"/>
    </location>
</feature>
<feature type="compositionally biased region" description="Polar residues" evidence="2">
    <location>
        <begin position="426"/>
        <end position="441"/>
    </location>
</feature>
<evidence type="ECO:0000313" key="5">
    <source>
        <dbReference type="RefSeq" id="XP_057393161.1"/>
    </source>
</evidence>
<feature type="domain" description="Pericentriolar material 1 protein C-terminal" evidence="3">
    <location>
        <begin position="1374"/>
        <end position="2002"/>
    </location>
</feature>
<feature type="region of interest" description="Disordered" evidence="2">
    <location>
        <begin position="421"/>
        <end position="464"/>
    </location>
</feature>
<feature type="compositionally biased region" description="Low complexity" evidence="2">
    <location>
        <begin position="635"/>
        <end position="644"/>
    </location>
</feature>
<feature type="region of interest" description="Disordered" evidence="2">
    <location>
        <begin position="111"/>
        <end position="139"/>
    </location>
</feature>
<feature type="region of interest" description="Disordered" evidence="2">
    <location>
        <begin position="1154"/>
        <end position="1217"/>
    </location>
</feature>